<accession>A4TUV9</accession>
<evidence type="ECO:0000256" key="1">
    <source>
        <dbReference type="SAM" id="MobiDB-lite"/>
    </source>
</evidence>
<evidence type="ECO:0000313" key="2">
    <source>
        <dbReference type="EMBL" id="CAM74416.1"/>
    </source>
</evidence>
<feature type="compositionally biased region" description="Basic and acidic residues" evidence="1">
    <location>
        <begin position="69"/>
        <end position="79"/>
    </location>
</feature>
<sequence>MHLAAAVDSRDPQDVLDRGFAVIRDDAGKLVSAADAQAGAAWSIEFKDGTTDVVVGANAPPAPPRPKKGKDDVRQGSLL</sequence>
<organism evidence="2">
    <name type="scientific">Magnetospirillum gryphiswaldense</name>
    <dbReference type="NCBI Taxonomy" id="55518"/>
    <lineage>
        <taxon>Bacteria</taxon>
        <taxon>Pseudomonadati</taxon>
        <taxon>Pseudomonadota</taxon>
        <taxon>Alphaproteobacteria</taxon>
        <taxon>Rhodospirillales</taxon>
        <taxon>Rhodospirillaceae</taxon>
        <taxon>Magnetospirillum</taxon>
    </lineage>
</organism>
<protein>
    <submittedName>
        <fullName evidence="2">Uncharacterized protein</fullName>
    </submittedName>
</protein>
<proteinExistence type="predicted"/>
<gene>
    <name evidence="2" type="ORF">MGR_0986</name>
</gene>
<feature type="region of interest" description="Disordered" evidence="1">
    <location>
        <begin position="56"/>
        <end position="79"/>
    </location>
</feature>
<dbReference type="EMBL" id="CU459003">
    <property type="protein sequence ID" value="CAM74416.1"/>
    <property type="molecule type" value="Genomic_DNA"/>
</dbReference>
<reference evidence="2" key="1">
    <citation type="journal article" date="2007" name="J. Bacteriol.">
        <title>Comparative genome analysis of four magnetotactic bacteria reveals a complex set of group-specific genes implicated in magnetosome biomineralization and function.</title>
        <authorList>
            <person name="Richter M."/>
            <person name="Kube M."/>
            <person name="Bazylinski D.A."/>
            <person name="Lombardot T."/>
            <person name="Gloeckner F.O."/>
            <person name="Reinhardt R."/>
            <person name="Schueler D."/>
        </authorList>
    </citation>
    <scope>NUCLEOTIDE SEQUENCE</scope>
    <source>
        <strain evidence="2">MSR-1</strain>
    </source>
</reference>
<name>A4TUV9_9PROT</name>
<dbReference type="AlphaFoldDB" id="A4TUV9"/>